<dbReference type="AlphaFoldDB" id="A0A177CE02"/>
<name>A0A177CE02_9PLEO</name>
<dbReference type="EMBL" id="KV441552">
    <property type="protein sequence ID" value="OAG05854.1"/>
    <property type="molecule type" value="Genomic_DNA"/>
</dbReference>
<evidence type="ECO:0000313" key="2">
    <source>
        <dbReference type="Proteomes" id="UP000077069"/>
    </source>
</evidence>
<dbReference type="OrthoDB" id="3798351at2759"/>
<evidence type="ECO:0008006" key="3">
    <source>
        <dbReference type="Google" id="ProtNLM"/>
    </source>
</evidence>
<dbReference type="GeneID" id="28770728"/>
<reference evidence="1 2" key="1">
    <citation type="submission" date="2016-05" db="EMBL/GenBank/DDBJ databases">
        <title>Comparative analysis of secretome profiles of manganese(II)-oxidizing ascomycete fungi.</title>
        <authorList>
            <consortium name="DOE Joint Genome Institute"/>
            <person name="Zeiner C.A."/>
            <person name="Purvine S.O."/>
            <person name="Zink E.M."/>
            <person name="Wu S."/>
            <person name="Pasa-Tolic L."/>
            <person name="Chaput D.L."/>
            <person name="Haridas S."/>
            <person name="Grigoriev I.V."/>
            <person name="Santelli C.M."/>
            <person name="Hansel C.M."/>
        </authorList>
    </citation>
    <scope>NUCLEOTIDE SEQUENCE [LARGE SCALE GENOMIC DNA]</scope>
    <source>
        <strain evidence="1 2">AP3s5-JAC2a</strain>
    </source>
</reference>
<dbReference type="InterPro" id="IPR038883">
    <property type="entry name" value="AN11006-like"/>
</dbReference>
<evidence type="ECO:0000313" key="1">
    <source>
        <dbReference type="EMBL" id="OAG05854.1"/>
    </source>
</evidence>
<gene>
    <name evidence="1" type="ORF">CC84DRAFT_738970</name>
</gene>
<organism evidence="1 2">
    <name type="scientific">Paraphaeosphaeria sporulosa</name>
    <dbReference type="NCBI Taxonomy" id="1460663"/>
    <lineage>
        <taxon>Eukaryota</taxon>
        <taxon>Fungi</taxon>
        <taxon>Dikarya</taxon>
        <taxon>Ascomycota</taxon>
        <taxon>Pezizomycotina</taxon>
        <taxon>Dothideomycetes</taxon>
        <taxon>Pleosporomycetidae</taxon>
        <taxon>Pleosporales</taxon>
        <taxon>Massarineae</taxon>
        <taxon>Didymosphaeriaceae</taxon>
        <taxon>Paraphaeosphaeria</taxon>
    </lineage>
</organism>
<protein>
    <recommendedName>
        <fullName evidence="3">F-box domain-containing protein</fullName>
    </recommendedName>
</protein>
<dbReference type="PANTHER" id="PTHR42085">
    <property type="entry name" value="F-BOX DOMAIN-CONTAINING PROTEIN"/>
    <property type="match status" value="1"/>
</dbReference>
<proteinExistence type="predicted"/>
<sequence>MTAPPPAVALLTLPKVVSSPAYPNALPFLTSLPAELETMIYQILFSAEEPITLAERQLDENEKHKLHPVMPCLRTYRQIYSEAISILYIDNTWMFTRPSNFCDQDCHPTDCISTWIEEVESNMNLIKRVIVDVGRTCPSRCRRSVSIYDMILLAKMDWTNARQAGEDIEFEITFEDRGGHLGDPLHRDIAPSLSPLSEADFLNNVFRSLVIENSLYLFQYNRFEKVLDTVKLDVLAQCCVAYKTLFRNSSSEEKVKIDLHLLFQRAFLALTDSFFASPTMKYHPKLDIWINGMD</sequence>
<dbReference type="InParanoid" id="A0A177CE02"/>
<dbReference type="Proteomes" id="UP000077069">
    <property type="component" value="Unassembled WGS sequence"/>
</dbReference>
<accession>A0A177CE02</accession>
<dbReference type="RefSeq" id="XP_018036219.1">
    <property type="nucleotide sequence ID" value="XM_018187242.1"/>
</dbReference>
<dbReference type="PANTHER" id="PTHR42085:SF1">
    <property type="entry name" value="F-BOX DOMAIN-CONTAINING PROTEIN"/>
    <property type="match status" value="1"/>
</dbReference>
<keyword evidence="2" id="KW-1185">Reference proteome</keyword>